<evidence type="ECO:0000256" key="1">
    <source>
        <dbReference type="ARBA" id="ARBA00007957"/>
    </source>
</evidence>
<dbReference type="GO" id="GO:0008270">
    <property type="term" value="F:zinc ion binding"/>
    <property type="evidence" value="ECO:0007669"/>
    <property type="project" value="TreeGrafter"/>
</dbReference>
<comment type="caution">
    <text evidence="9">The sequence shown here is derived from an EMBL/GenBank/DDBJ whole genome shotgun (WGS) entry which is preliminary data.</text>
</comment>
<accession>A0A7K3NRP7</accession>
<dbReference type="Gene3D" id="3.30.1490.190">
    <property type="match status" value="1"/>
</dbReference>
<dbReference type="Pfam" id="PF01475">
    <property type="entry name" value="FUR"/>
    <property type="match status" value="1"/>
</dbReference>
<organism evidence="9 10">
    <name type="scientific">Desulfolutivibrio sulfodismutans</name>
    <dbReference type="NCBI Taxonomy" id="63561"/>
    <lineage>
        <taxon>Bacteria</taxon>
        <taxon>Pseudomonadati</taxon>
        <taxon>Thermodesulfobacteriota</taxon>
        <taxon>Desulfovibrionia</taxon>
        <taxon>Desulfovibrionales</taxon>
        <taxon>Desulfovibrionaceae</taxon>
        <taxon>Desulfolutivibrio</taxon>
    </lineage>
</organism>
<comment type="similarity">
    <text evidence="1">Belongs to the Fur family.</text>
</comment>
<dbReference type="PANTHER" id="PTHR33202:SF8">
    <property type="entry name" value="PEROXIDE-RESPONSIVE REPRESSOR PERR"/>
    <property type="match status" value="1"/>
</dbReference>
<evidence type="ECO:0000256" key="7">
    <source>
        <dbReference type="PIRSR" id="PIRSR602481-1"/>
    </source>
</evidence>
<sequence length="170" mass="18572">MTTPESKKPTPDHARNLFAAHGLKLTHQRLEIYSELTAACDHPCAETVWRRVRERVPTISLDTVYRTLAVLREHGLAARVPMDGDTARFDGDISPHHHLACECCGRIDDLPISEFDPAALQESVAGWGRVRDAQVVIRGICCRCLESGAGDRGLADGEPAPVPGESAKIQ</sequence>
<feature type="binding site" evidence="7">
    <location>
        <position position="141"/>
    </location>
    <ligand>
        <name>Zn(2+)</name>
        <dbReference type="ChEBI" id="CHEBI:29105"/>
    </ligand>
</feature>
<feature type="binding site" evidence="7">
    <location>
        <position position="101"/>
    </location>
    <ligand>
        <name>Zn(2+)</name>
        <dbReference type="ChEBI" id="CHEBI:29105"/>
    </ligand>
</feature>
<protein>
    <submittedName>
        <fullName evidence="9">Transcriptional repressor</fullName>
    </submittedName>
</protein>
<evidence type="ECO:0000256" key="4">
    <source>
        <dbReference type="ARBA" id="ARBA00023015"/>
    </source>
</evidence>
<dbReference type="AlphaFoldDB" id="A0A7K3NRP7"/>
<keyword evidence="10" id="KW-1185">Reference proteome</keyword>
<dbReference type="InterPro" id="IPR036390">
    <property type="entry name" value="WH_DNA-bd_sf"/>
</dbReference>
<keyword evidence="2" id="KW-0678">Repressor</keyword>
<dbReference type="CDD" id="cd07153">
    <property type="entry name" value="Fur_like"/>
    <property type="match status" value="1"/>
</dbReference>
<dbReference type="GO" id="GO:0000976">
    <property type="term" value="F:transcription cis-regulatory region binding"/>
    <property type="evidence" value="ECO:0007669"/>
    <property type="project" value="TreeGrafter"/>
</dbReference>
<dbReference type="GO" id="GO:0003700">
    <property type="term" value="F:DNA-binding transcription factor activity"/>
    <property type="evidence" value="ECO:0007669"/>
    <property type="project" value="InterPro"/>
</dbReference>
<dbReference type="Gene3D" id="1.10.10.10">
    <property type="entry name" value="Winged helix-like DNA-binding domain superfamily/Winged helix DNA-binding domain"/>
    <property type="match status" value="1"/>
</dbReference>
<keyword evidence="7" id="KW-0479">Metal-binding</keyword>
<dbReference type="Proteomes" id="UP000469724">
    <property type="component" value="Unassembled WGS sequence"/>
</dbReference>
<dbReference type="GO" id="GO:0045892">
    <property type="term" value="P:negative regulation of DNA-templated transcription"/>
    <property type="evidence" value="ECO:0007669"/>
    <property type="project" value="TreeGrafter"/>
</dbReference>
<evidence type="ECO:0000256" key="8">
    <source>
        <dbReference type="SAM" id="MobiDB-lite"/>
    </source>
</evidence>
<evidence type="ECO:0000256" key="5">
    <source>
        <dbReference type="ARBA" id="ARBA00023125"/>
    </source>
</evidence>
<dbReference type="InterPro" id="IPR002481">
    <property type="entry name" value="FUR"/>
</dbReference>
<keyword evidence="4" id="KW-0805">Transcription regulation</keyword>
<evidence type="ECO:0000256" key="3">
    <source>
        <dbReference type="ARBA" id="ARBA00022833"/>
    </source>
</evidence>
<dbReference type="SUPFAM" id="SSF46785">
    <property type="entry name" value="Winged helix' DNA-binding domain"/>
    <property type="match status" value="1"/>
</dbReference>
<gene>
    <name evidence="9" type="ORF">G3N56_18835</name>
</gene>
<reference evidence="9 10" key="1">
    <citation type="submission" date="2020-02" db="EMBL/GenBank/DDBJ databases">
        <title>Comparative genomics of sulfur disproportionating microorganisms.</title>
        <authorList>
            <person name="Ward L.M."/>
            <person name="Bertran E."/>
            <person name="Johnston D.T."/>
        </authorList>
    </citation>
    <scope>NUCLEOTIDE SEQUENCE [LARGE SCALE GENOMIC DNA]</scope>
    <source>
        <strain evidence="9 10">DSM 3696</strain>
    </source>
</reference>
<evidence type="ECO:0000313" key="10">
    <source>
        <dbReference type="Proteomes" id="UP000469724"/>
    </source>
</evidence>
<name>A0A7K3NRP7_9BACT</name>
<feature type="region of interest" description="Disordered" evidence="8">
    <location>
        <begin position="151"/>
        <end position="170"/>
    </location>
</feature>
<dbReference type="EMBL" id="JAAGRQ010000143">
    <property type="protein sequence ID" value="NDY58797.1"/>
    <property type="molecule type" value="Genomic_DNA"/>
</dbReference>
<comment type="cofactor">
    <cofactor evidence="7">
        <name>Zn(2+)</name>
        <dbReference type="ChEBI" id="CHEBI:29105"/>
    </cofactor>
    <text evidence="7">Binds 1 zinc ion per subunit.</text>
</comment>
<dbReference type="PANTHER" id="PTHR33202">
    <property type="entry name" value="ZINC UPTAKE REGULATION PROTEIN"/>
    <property type="match status" value="1"/>
</dbReference>
<feature type="binding site" evidence="7">
    <location>
        <position position="104"/>
    </location>
    <ligand>
        <name>Zn(2+)</name>
        <dbReference type="ChEBI" id="CHEBI:29105"/>
    </ligand>
</feature>
<proteinExistence type="inferred from homology"/>
<evidence type="ECO:0000313" key="9">
    <source>
        <dbReference type="EMBL" id="NDY58797.1"/>
    </source>
</evidence>
<dbReference type="GO" id="GO:1900376">
    <property type="term" value="P:regulation of secondary metabolite biosynthetic process"/>
    <property type="evidence" value="ECO:0007669"/>
    <property type="project" value="TreeGrafter"/>
</dbReference>
<dbReference type="InterPro" id="IPR043135">
    <property type="entry name" value="Fur_C"/>
</dbReference>
<feature type="binding site" evidence="7">
    <location>
        <position position="144"/>
    </location>
    <ligand>
        <name>Zn(2+)</name>
        <dbReference type="ChEBI" id="CHEBI:29105"/>
    </ligand>
</feature>
<dbReference type="InterPro" id="IPR036388">
    <property type="entry name" value="WH-like_DNA-bd_sf"/>
</dbReference>
<keyword evidence="5" id="KW-0238">DNA-binding</keyword>
<evidence type="ECO:0000256" key="2">
    <source>
        <dbReference type="ARBA" id="ARBA00022491"/>
    </source>
</evidence>
<keyword evidence="6" id="KW-0804">Transcription</keyword>
<evidence type="ECO:0000256" key="6">
    <source>
        <dbReference type="ARBA" id="ARBA00023163"/>
    </source>
</evidence>
<keyword evidence="3 7" id="KW-0862">Zinc</keyword>
<dbReference type="RefSeq" id="WP_163303861.1">
    <property type="nucleotide sequence ID" value="NZ_JAAGRQ010000143.1"/>
</dbReference>